<dbReference type="SUPFAM" id="SSF75005">
    <property type="entry name" value="Arabinanase/levansucrase/invertase"/>
    <property type="match status" value="1"/>
</dbReference>
<dbReference type="EC" id="3.2.1.80" evidence="6"/>
<feature type="domain" description="Glycosyl hydrolase family 32 N-terminal" evidence="4">
    <location>
        <begin position="282"/>
        <end position="405"/>
    </location>
</feature>
<dbReference type="AlphaFoldDB" id="A0A1Q2MFB4"/>
<proteinExistence type="inferred from homology"/>
<dbReference type="GO" id="GO:0005737">
    <property type="term" value="C:cytoplasm"/>
    <property type="evidence" value="ECO:0007669"/>
    <property type="project" value="TreeGrafter"/>
</dbReference>
<keyword evidence="2 6" id="KW-0378">Hydrolase</keyword>
<dbReference type="EMBL" id="CP019646">
    <property type="protein sequence ID" value="AQQ70987.1"/>
    <property type="molecule type" value="Genomic_DNA"/>
</dbReference>
<name>A0A1Q2MFB4_9BACT</name>
<dbReference type="PANTHER" id="PTHR42800:SF1">
    <property type="entry name" value="EXOINULINASE INUD (AFU_ORTHOLOGUE AFUA_5G00480)"/>
    <property type="match status" value="1"/>
</dbReference>
<evidence type="ECO:0000259" key="4">
    <source>
        <dbReference type="Pfam" id="PF00251"/>
    </source>
</evidence>
<dbReference type="OrthoDB" id="9759709at2"/>
<dbReference type="Gene3D" id="2.115.10.20">
    <property type="entry name" value="Glycosyl hydrolase domain, family 43"/>
    <property type="match status" value="1"/>
</dbReference>
<evidence type="ECO:0000256" key="2">
    <source>
        <dbReference type="ARBA" id="ARBA00022801"/>
    </source>
</evidence>
<evidence type="ECO:0000256" key="3">
    <source>
        <dbReference type="ARBA" id="ARBA00023295"/>
    </source>
</evidence>
<evidence type="ECO:0000313" key="7">
    <source>
        <dbReference type="Proteomes" id="UP000188181"/>
    </source>
</evidence>
<dbReference type="Pfam" id="PF16352">
    <property type="entry name" value="DUF4980"/>
    <property type="match status" value="1"/>
</dbReference>
<keyword evidence="7" id="KW-1185">Reference proteome</keyword>
<accession>A0A1Q2MFB4</accession>
<dbReference type="KEGG" id="pbas:SMSP2_01351"/>
<organism evidence="6 7">
    <name type="scientific">Limihaloglobus sulfuriphilus</name>
    <dbReference type="NCBI Taxonomy" id="1851148"/>
    <lineage>
        <taxon>Bacteria</taxon>
        <taxon>Pseudomonadati</taxon>
        <taxon>Planctomycetota</taxon>
        <taxon>Phycisphaerae</taxon>
        <taxon>Sedimentisphaerales</taxon>
        <taxon>Sedimentisphaeraceae</taxon>
        <taxon>Limihaloglobus</taxon>
    </lineage>
</organism>
<evidence type="ECO:0000256" key="1">
    <source>
        <dbReference type="ARBA" id="ARBA00009902"/>
    </source>
</evidence>
<gene>
    <name evidence="6" type="primary">sacC_2</name>
    <name evidence="6" type="ORF">SMSP2_01351</name>
</gene>
<dbReference type="PANTHER" id="PTHR42800">
    <property type="entry name" value="EXOINULINASE INUD (AFU_ORTHOLOGUE AFUA_5G00480)"/>
    <property type="match status" value="1"/>
</dbReference>
<dbReference type="RefSeq" id="WP_146683210.1">
    <property type="nucleotide sequence ID" value="NZ_CP019646.1"/>
</dbReference>
<dbReference type="InterPro" id="IPR032313">
    <property type="entry name" value="DUF4980"/>
</dbReference>
<dbReference type="GO" id="GO:0005987">
    <property type="term" value="P:sucrose catabolic process"/>
    <property type="evidence" value="ECO:0007669"/>
    <property type="project" value="TreeGrafter"/>
</dbReference>
<feature type="domain" description="DUF4980" evidence="5">
    <location>
        <begin position="187"/>
        <end position="266"/>
    </location>
</feature>
<dbReference type="Pfam" id="PF00251">
    <property type="entry name" value="Glyco_hydro_32N"/>
    <property type="match status" value="1"/>
</dbReference>
<sequence>MKKQIFVLCTICTVFANYAKAENDILIADFEGEDYDRWKVEGQAFGKGPAKGTLPNQLEVFGYEGQGLVNSFYHGDGTIGRLVSPSFEIKRDYINFLIGGGKHPGKTCINLKVDGQVVRTATGPNDSPGGSEGLDWENWDVKNFIGKAAQIEIVDQHTSGWGHINVDHIYQSNKKRQYVEKTREFNLTKKYLNLPVDNSAPKRYIDIIIDGKRVRQFDISISNKTIDYWVFLDISEFHGKNATIKIDMDDPVGKTGFDKIFQADTFPGEDNLYKEKLRPQVHFTSRRGWNNDTNGMVYYDGEYHLFYQHNPYGWPWGNMTWGHAVSKDMIHWQELADAIPPDGLGTIFSGSAVVDKHNSAGFKTGDEDVIVCFYTYAGGRNLWSKGKPFTQAIAYSNDRGRTFTKI</sequence>
<dbReference type="STRING" id="1851148.SMSP2_01351"/>
<dbReference type="InterPro" id="IPR023296">
    <property type="entry name" value="Glyco_hydro_beta-prop_sf"/>
</dbReference>
<protein>
    <submittedName>
        <fullName evidence="6">Levanase</fullName>
        <ecNumber evidence="6">3.2.1.80</ecNumber>
    </submittedName>
</protein>
<evidence type="ECO:0000259" key="5">
    <source>
        <dbReference type="Pfam" id="PF16352"/>
    </source>
</evidence>
<comment type="similarity">
    <text evidence="1">Belongs to the glycosyl hydrolase 32 family.</text>
</comment>
<dbReference type="Proteomes" id="UP000188181">
    <property type="component" value="Chromosome"/>
</dbReference>
<keyword evidence="3 6" id="KW-0326">Glycosidase</keyword>
<dbReference type="GO" id="GO:0004575">
    <property type="term" value="F:sucrose alpha-glucosidase activity"/>
    <property type="evidence" value="ECO:0007669"/>
    <property type="project" value="TreeGrafter"/>
</dbReference>
<dbReference type="InterPro" id="IPR013148">
    <property type="entry name" value="Glyco_hydro_32_N"/>
</dbReference>
<dbReference type="GO" id="GO:0051669">
    <property type="term" value="F:fructan beta-fructosidase activity"/>
    <property type="evidence" value="ECO:0007669"/>
    <property type="project" value="UniProtKB-EC"/>
</dbReference>
<reference evidence="7" key="1">
    <citation type="submission" date="2017-02" db="EMBL/GenBank/DDBJ databases">
        <title>Comparative genomics and description of representatives of a novel lineage of planctomycetes thriving in anoxic sediments.</title>
        <authorList>
            <person name="Spring S."/>
            <person name="Bunk B."/>
            <person name="Sproer C."/>
        </authorList>
    </citation>
    <scope>NUCLEOTIDE SEQUENCE [LARGE SCALE GENOMIC DNA]</scope>
    <source>
        <strain evidence="7">SM-Chi-D1</strain>
    </source>
</reference>
<evidence type="ECO:0000313" key="6">
    <source>
        <dbReference type="EMBL" id="AQQ70987.1"/>
    </source>
</evidence>